<evidence type="ECO:0000313" key="2">
    <source>
        <dbReference type="Proteomes" id="UP000265560"/>
    </source>
</evidence>
<dbReference type="EMBL" id="CP032419">
    <property type="protein sequence ID" value="AYC33620.1"/>
    <property type="molecule type" value="Genomic_DNA"/>
</dbReference>
<proteinExistence type="predicted"/>
<sequence>MSEPLPAQTISVHIRRHVQAVYDFASLPANFPLWASGLGGGLQQVDGQWFADTALGRVRIRFSEANSFGVLDHYVYPAPGIEIYVPLRVIANGSGCDVVFTLFRQPGMDDAQFAADAEWVRRDLQSLKQLLESR</sequence>
<organism evidence="1 2">
    <name type="scientific">Pseudomonas cavernae</name>
    <dbReference type="NCBI Taxonomy" id="2320867"/>
    <lineage>
        <taxon>Bacteria</taxon>
        <taxon>Pseudomonadati</taxon>
        <taxon>Pseudomonadota</taxon>
        <taxon>Gammaproteobacteria</taxon>
        <taxon>Pseudomonadales</taxon>
        <taxon>Pseudomonadaceae</taxon>
        <taxon>Pseudomonas</taxon>
    </lineage>
</organism>
<evidence type="ECO:0000313" key="1">
    <source>
        <dbReference type="EMBL" id="AYC33620.1"/>
    </source>
</evidence>
<dbReference type="RefSeq" id="WP_119894275.1">
    <property type="nucleotide sequence ID" value="NZ_CP032419.1"/>
</dbReference>
<accession>A0A385Z508</accession>
<keyword evidence="2" id="KW-1185">Reference proteome</keyword>
<dbReference type="Proteomes" id="UP000265560">
    <property type="component" value="Chromosome"/>
</dbReference>
<dbReference type="InterPro" id="IPR023393">
    <property type="entry name" value="START-like_dom_sf"/>
</dbReference>
<dbReference type="SUPFAM" id="SSF55961">
    <property type="entry name" value="Bet v1-like"/>
    <property type="match status" value="1"/>
</dbReference>
<protein>
    <submittedName>
        <fullName evidence="1">SRPBCC family protein</fullName>
    </submittedName>
</protein>
<name>A0A385Z508_9PSED</name>
<dbReference type="AlphaFoldDB" id="A0A385Z508"/>
<reference evidence="2" key="1">
    <citation type="submission" date="2018-09" db="EMBL/GenBank/DDBJ databases">
        <authorList>
            <person name="Zhu H."/>
        </authorList>
    </citation>
    <scope>NUCLEOTIDE SEQUENCE [LARGE SCALE GENOMIC DNA]</scope>
    <source>
        <strain evidence="2">K2W31S-8</strain>
    </source>
</reference>
<dbReference type="KEGG" id="pcav:D3880_15195"/>
<dbReference type="OrthoDB" id="880456at2"/>
<gene>
    <name evidence="1" type="ORF">D3880_15195</name>
</gene>
<dbReference type="Gene3D" id="3.30.530.20">
    <property type="match status" value="1"/>
</dbReference>